<comment type="caution">
    <text evidence="5">The sequence shown here is derived from an EMBL/GenBank/DDBJ whole genome shotgun (WGS) entry which is preliminary data.</text>
</comment>
<dbReference type="InterPro" id="IPR036249">
    <property type="entry name" value="Thioredoxin-like_sf"/>
</dbReference>
<dbReference type="PANTHER" id="PTHR32419:SF6">
    <property type="entry name" value="GLUTATHIONE S-TRANSFERASE OMEGA-LIKE 1-RELATED"/>
    <property type="match status" value="1"/>
</dbReference>
<dbReference type="OMA" id="PWANRAI"/>
<feature type="active site" description="Nucleophile" evidence="1">
    <location>
        <position position="48"/>
    </location>
</feature>
<dbReference type="SFLD" id="SFLDG01148">
    <property type="entry name" value="Xi_(cytGST)"/>
    <property type="match status" value="1"/>
</dbReference>
<dbReference type="SFLD" id="SFLDS00019">
    <property type="entry name" value="Glutathione_Transferase_(cytos"/>
    <property type="match status" value="1"/>
</dbReference>
<dbReference type="CDD" id="cd03190">
    <property type="entry name" value="GST_C_Omega_like"/>
    <property type="match status" value="1"/>
</dbReference>
<dbReference type="GO" id="GO:0004364">
    <property type="term" value="F:glutathione transferase activity"/>
    <property type="evidence" value="ECO:0007669"/>
    <property type="project" value="InterPro"/>
</dbReference>
<feature type="binding site" evidence="2">
    <location>
        <begin position="158"/>
        <end position="159"/>
    </location>
    <ligand>
        <name>glutathione</name>
        <dbReference type="ChEBI" id="CHEBI:57925"/>
    </ligand>
</feature>
<dbReference type="InterPro" id="IPR016639">
    <property type="entry name" value="GST_Omega/GSH"/>
</dbReference>
<protein>
    <recommendedName>
        <fullName evidence="4">GST C-terminal domain-containing protein</fullName>
    </recommendedName>
</protein>
<organism evidence="5 6">
    <name type="scientific">Diacronema lutheri</name>
    <name type="common">Unicellular marine alga</name>
    <name type="synonym">Monochrysis lutheri</name>
    <dbReference type="NCBI Taxonomy" id="2081491"/>
    <lineage>
        <taxon>Eukaryota</taxon>
        <taxon>Haptista</taxon>
        <taxon>Haptophyta</taxon>
        <taxon>Pavlovophyceae</taxon>
        <taxon>Pavlovales</taxon>
        <taxon>Pavlovaceae</taxon>
        <taxon>Diacronema</taxon>
    </lineage>
</organism>
<dbReference type="Gene3D" id="3.40.30.10">
    <property type="entry name" value="Glutaredoxin"/>
    <property type="match status" value="1"/>
</dbReference>
<dbReference type="PIRSF" id="PIRSF015753">
    <property type="entry name" value="GST"/>
    <property type="match status" value="1"/>
</dbReference>
<dbReference type="EMBL" id="JAGTXO010000044">
    <property type="protein sequence ID" value="KAG8459124.1"/>
    <property type="molecule type" value="Genomic_DNA"/>
</dbReference>
<dbReference type="InterPro" id="IPR040079">
    <property type="entry name" value="Glutathione_S-Trfase"/>
</dbReference>
<dbReference type="InterPro" id="IPR047047">
    <property type="entry name" value="GST_Omega-like_C"/>
</dbReference>
<dbReference type="OrthoDB" id="2309723at2759"/>
<dbReference type="Proteomes" id="UP000751190">
    <property type="component" value="Unassembled WGS sequence"/>
</dbReference>
<evidence type="ECO:0000259" key="4">
    <source>
        <dbReference type="PROSITE" id="PS50405"/>
    </source>
</evidence>
<keyword evidence="6" id="KW-1185">Reference proteome</keyword>
<dbReference type="SFLD" id="SFLDG01206">
    <property type="entry name" value="Xi.1"/>
    <property type="match status" value="1"/>
</dbReference>
<reference evidence="5" key="1">
    <citation type="submission" date="2021-05" db="EMBL/GenBank/DDBJ databases">
        <title>The genome of the haptophyte Pavlova lutheri (Diacronema luteri, Pavlovales) - a model for lipid biosynthesis in eukaryotic algae.</title>
        <authorList>
            <person name="Hulatt C.J."/>
            <person name="Posewitz M.C."/>
        </authorList>
    </citation>
    <scope>NUCLEOTIDE SEQUENCE</scope>
    <source>
        <strain evidence="5">NIVA-4/92</strain>
    </source>
</reference>
<dbReference type="InterPro" id="IPR004045">
    <property type="entry name" value="Glutathione_S-Trfase_N"/>
</dbReference>
<dbReference type="GO" id="GO:0005737">
    <property type="term" value="C:cytoplasm"/>
    <property type="evidence" value="ECO:0007669"/>
    <property type="project" value="TreeGrafter"/>
</dbReference>
<accession>A0A8J5XEB4</accession>
<dbReference type="Gene3D" id="1.20.1050.10">
    <property type="match status" value="1"/>
</dbReference>
<proteinExistence type="predicted"/>
<feature type="binding site" evidence="2">
    <location>
        <position position="91"/>
    </location>
    <ligand>
        <name>glutathione</name>
        <dbReference type="ChEBI" id="CHEBI:57925"/>
    </ligand>
</feature>
<evidence type="ECO:0000256" key="3">
    <source>
        <dbReference type="PIRSR" id="PIRSR015753-3"/>
    </source>
</evidence>
<dbReference type="PROSITE" id="PS50405">
    <property type="entry name" value="GST_CTER"/>
    <property type="match status" value="1"/>
</dbReference>
<evidence type="ECO:0000313" key="6">
    <source>
        <dbReference type="Proteomes" id="UP000751190"/>
    </source>
</evidence>
<dbReference type="InterPro" id="IPR036282">
    <property type="entry name" value="Glutathione-S-Trfase_C_sf"/>
</dbReference>
<dbReference type="PANTHER" id="PTHR32419">
    <property type="entry name" value="GLUTATHIONYL-HYDROQUINONE REDUCTASE"/>
    <property type="match status" value="1"/>
</dbReference>
<dbReference type="SUPFAM" id="SSF47616">
    <property type="entry name" value="GST C-terminal domain-like"/>
    <property type="match status" value="1"/>
</dbReference>
<sequence length="340" mass="37717">MRAHTALDEIAADGAFKRSDAGHRNKIAAGSAFAPAAGRYHLYVALACPWADGVLSMVHLKGLEDVISVSKVHPTWVRTRPDDPNDAHCGWQFRAPGDPPVPNTLGHGANVVDDECVPDTVNGCRTMRELYEKGRDTHGKYSTPLLWDKETGAIVNNESLDLLRMLNSAFGKLGNALDLFPPHLEAETAALNEWIYPAINDGVYRAGFAQTQDAHASAVTALFAALDRADTLLATRRYLAGAELTWVDLRLFHTLVRFDPVYVTYFKCNLKRIAEYPHLPNYVRDIYQIPAVKRTVNMAHIKMHYFTSHPLLNTFGIVPLHNGFDLDAPHGREHFGAEGK</sequence>
<feature type="site" description="Lowers pKa of active site Cys" evidence="3">
    <location>
        <position position="305"/>
    </location>
</feature>
<feature type="active site" description="Proton donor/acceptor" evidence="1">
    <location>
        <position position="204"/>
    </location>
</feature>
<evidence type="ECO:0000256" key="1">
    <source>
        <dbReference type="PIRSR" id="PIRSR015753-1"/>
    </source>
</evidence>
<dbReference type="InterPro" id="IPR010987">
    <property type="entry name" value="Glutathione-S-Trfase_C-like"/>
</dbReference>
<feature type="site" description="Lowers pKa of active site Cys" evidence="3">
    <location>
        <position position="262"/>
    </location>
</feature>
<dbReference type="Pfam" id="PF13410">
    <property type="entry name" value="GST_C_2"/>
    <property type="match status" value="1"/>
</dbReference>
<evidence type="ECO:0000313" key="5">
    <source>
        <dbReference type="EMBL" id="KAG8459124.1"/>
    </source>
</evidence>
<name>A0A8J5XEB4_DIALT</name>
<dbReference type="Pfam" id="PF13409">
    <property type="entry name" value="GST_N_2"/>
    <property type="match status" value="1"/>
</dbReference>
<gene>
    <name evidence="5" type="ORF">KFE25_002531</name>
</gene>
<dbReference type="SUPFAM" id="SSF52833">
    <property type="entry name" value="Thioredoxin-like"/>
    <property type="match status" value="1"/>
</dbReference>
<evidence type="ECO:0000256" key="2">
    <source>
        <dbReference type="PIRSR" id="PIRSR015753-2"/>
    </source>
</evidence>
<dbReference type="AlphaFoldDB" id="A0A8J5XEB4"/>
<feature type="domain" description="GST C-terminal" evidence="4">
    <location>
        <begin position="181"/>
        <end position="305"/>
    </location>
</feature>